<dbReference type="OrthoDB" id="3694109at2"/>
<evidence type="ECO:0000313" key="3">
    <source>
        <dbReference type="Proteomes" id="UP000316298"/>
    </source>
</evidence>
<feature type="transmembrane region" description="Helical" evidence="1">
    <location>
        <begin position="292"/>
        <end position="312"/>
    </location>
</feature>
<keyword evidence="3" id="KW-1185">Reference proteome</keyword>
<dbReference type="AlphaFoldDB" id="A0A542EUM3"/>
<accession>A0A542EUM3</accession>
<feature type="transmembrane region" description="Helical" evidence="1">
    <location>
        <begin position="81"/>
        <end position="102"/>
    </location>
</feature>
<proteinExistence type="predicted"/>
<dbReference type="Pfam" id="PF19590">
    <property type="entry name" value="TrbL_3"/>
    <property type="match status" value="1"/>
</dbReference>
<comment type="caution">
    <text evidence="2">The sequence shown here is derived from an EMBL/GenBank/DDBJ whole genome shotgun (WGS) entry which is preliminary data.</text>
</comment>
<feature type="transmembrane region" description="Helical" evidence="1">
    <location>
        <begin position="247"/>
        <end position="272"/>
    </location>
</feature>
<feature type="transmembrane region" description="Helical" evidence="1">
    <location>
        <begin position="43"/>
        <end position="61"/>
    </location>
</feature>
<dbReference type="EMBL" id="VFMM01000001">
    <property type="protein sequence ID" value="TQJ18874.1"/>
    <property type="molecule type" value="Genomic_DNA"/>
</dbReference>
<evidence type="ECO:0008006" key="4">
    <source>
        <dbReference type="Google" id="ProtNLM"/>
    </source>
</evidence>
<reference evidence="2 3" key="1">
    <citation type="submission" date="2019-06" db="EMBL/GenBank/DDBJ databases">
        <title>Sequencing the genomes of 1000 actinobacteria strains.</title>
        <authorList>
            <person name="Klenk H.-P."/>
        </authorList>
    </citation>
    <scope>NUCLEOTIDE SEQUENCE [LARGE SCALE GENOMIC DNA]</scope>
    <source>
        <strain evidence="2 3">DSM 17305</strain>
    </source>
</reference>
<name>A0A542EUM3_9ACTN</name>
<organism evidence="2 3">
    <name type="scientific">Kribbella jejuensis</name>
    <dbReference type="NCBI Taxonomy" id="236068"/>
    <lineage>
        <taxon>Bacteria</taxon>
        <taxon>Bacillati</taxon>
        <taxon>Actinomycetota</taxon>
        <taxon>Actinomycetes</taxon>
        <taxon>Propionibacteriales</taxon>
        <taxon>Kribbellaceae</taxon>
        <taxon>Kribbella</taxon>
    </lineage>
</organism>
<dbReference type="Proteomes" id="UP000316298">
    <property type="component" value="Unassembled WGS sequence"/>
</dbReference>
<feature type="transmembrane region" description="Helical" evidence="1">
    <location>
        <begin position="193"/>
        <end position="226"/>
    </location>
</feature>
<feature type="transmembrane region" description="Helical" evidence="1">
    <location>
        <begin position="114"/>
        <end position="135"/>
    </location>
</feature>
<keyword evidence="1" id="KW-1133">Transmembrane helix</keyword>
<gene>
    <name evidence="2" type="ORF">FB475_3028</name>
</gene>
<sequence>MIALGCSWWPGDWKDCVAKYVGEAVRWFVGTLFDKLFEAVRDIVLTAVANVIKAVGFLWIYLATPNVDANGPASWVQAHTYFIVVAVGGIAVMVGAMQMAFTHRGEPLRDILKSLLTLLVVSGGGATFAATLITASDSFSKWIIDSALLPSNGDCHGDKVPESAKHVCSDAAVSKLTEVLVNPLKGPSETFGFILVIFVGILMVITAIIQLALMIVRYGMLVLLVGMLPLTAAATNTEMGMMWFKRALSWLVGFIIYKPVAALIYAVAILLIGGAPKVEGAAPGTSETLSMAMGITLMIVAIVALPAILRFVSPKTS</sequence>
<evidence type="ECO:0000256" key="1">
    <source>
        <dbReference type="SAM" id="Phobius"/>
    </source>
</evidence>
<evidence type="ECO:0000313" key="2">
    <source>
        <dbReference type="EMBL" id="TQJ18874.1"/>
    </source>
</evidence>
<dbReference type="InterPro" id="IPR045782">
    <property type="entry name" value="TrbL_3"/>
</dbReference>
<keyword evidence="1" id="KW-0812">Transmembrane</keyword>
<keyword evidence="1" id="KW-0472">Membrane</keyword>
<dbReference type="RefSeq" id="WP_141856457.1">
    <property type="nucleotide sequence ID" value="NZ_BAAAKA010000002.1"/>
</dbReference>
<protein>
    <recommendedName>
        <fullName evidence="4">TrbL/VirB6 plasmid conjugal transfer protein</fullName>
    </recommendedName>
</protein>